<proteinExistence type="predicted"/>
<gene>
    <name evidence="1" type="ORF">ACOLOM_LOCUS11290</name>
</gene>
<accession>A0ACA9PTK0</accession>
<name>A0ACA9PTK0_9GLOM</name>
<comment type="caution">
    <text evidence="1">The sequence shown here is derived from an EMBL/GenBank/DDBJ whole genome shotgun (WGS) entry which is preliminary data.</text>
</comment>
<dbReference type="EMBL" id="CAJVPT010040064">
    <property type="protein sequence ID" value="CAG8724468.1"/>
    <property type="molecule type" value="Genomic_DNA"/>
</dbReference>
<feature type="non-terminal residue" evidence="1">
    <location>
        <position position="1"/>
    </location>
</feature>
<evidence type="ECO:0000313" key="2">
    <source>
        <dbReference type="Proteomes" id="UP000789525"/>
    </source>
</evidence>
<organism evidence="1 2">
    <name type="scientific">Acaulospora colombiana</name>
    <dbReference type="NCBI Taxonomy" id="27376"/>
    <lineage>
        <taxon>Eukaryota</taxon>
        <taxon>Fungi</taxon>
        <taxon>Fungi incertae sedis</taxon>
        <taxon>Mucoromycota</taxon>
        <taxon>Glomeromycotina</taxon>
        <taxon>Glomeromycetes</taxon>
        <taxon>Diversisporales</taxon>
        <taxon>Acaulosporaceae</taxon>
        <taxon>Acaulospora</taxon>
    </lineage>
</organism>
<sequence length="55" mass="5483">TNSTSTTGGSNTSSGSSTVTENTSTPAPSVNLASQILLDKSLFLFSGILCGVIAF</sequence>
<reference evidence="1" key="1">
    <citation type="submission" date="2021-06" db="EMBL/GenBank/DDBJ databases">
        <authorList>
            <person name="Kallberg Y."/>
            <person name="Tangrot J."/>
            <person name="Rosling A."/>
        </authorList>
    </citation>
    <scope>NUCLEOTIDE SEQUENCE</scope>
    <source>
        <strain evidence="1">CL356</strain>
    </source>
</reference>
<feature type="non-terminal residue" evidence="1">
    <location>
        <position position="55"/>
    </location>
</feature>
<protein>
    <submittedName>
        <fullName evidence="1">15057_t:CDS:1</fullName>
    </submittedName>
</protein>
<keyword evidence="2" id="KW-1185">Reference proteome</keyword>
<evidence type="ECO:0000313" key="1">
    <source>
        <dbReference type="EMBL" id="CAG8724468.1"/>
    </source>
</evidence>
<dbReference type="Proteomes" id="UP000789525">
    <property type="component" value="Unassembled WGS sequence"/>
</dbReference>